<dbReference type="SMART" id="SM00180">
    <property type="entry name" value="EGF_Lam"/>
    <property type="match status" value="3"/>
</dbReference>
<dbReference type="GO" id="GO:0009887">
    <property type="term" value="P:animal organ morphogenesis"/>
    <property type="evidence" value="ECO:0007669"/>
    <property type="project" value="TreeGrafter"/>
</dbReference>
<dbReference type="GeneID" id="116220945"/>
<dbReference type="InterPro" id="IPR000742">
    <property type="entry name" value="EGF"/>
</dbReference>
<dbReference type="FunFam" id="2.10.25.10:FF:000112">
    <property type="entry name" value="Netrin G1"/>
    <property type="match status" value="1"/>
</dbReference>
<evidence type="ECO:0000259" key="11">
    <source>
        <dbReference type="PROSITE" id="PS50026"/>
    </source>
</evidence>
<protein>
    <recommendedName>
        <fullName evidence="7">Netrin-G2</fullName>
    </recommendedName>
    <alternativeName>
        <fullName evidence="8">Laminet-2</fullName>
    </alternativeName>
</protein>
<dbReference type="PANTHER" id="PTHR10574:SF27">
    <property type="entry name" value="NETRIN-G2"/>
    <property type="match status" value="1"/>
</dbReference>
<evidence type="ECO:0000256" key="2">
    <source>
        <dbReference type="ARBA" id="ARBA00022737"/>
    </source>
</evidence>
<evidence type="ECO:0000256" key="5">
    <source>
        <dbReference type="ARBA" id="ARBA00023292"/>
    </source>
</evidence>
<evidence type="ECO:0000256" key="9">
    <source>
        <dbReference type="PROSITE-ProRule" id="PRU00076"/>
    </source>
</evidence>
<keyword evidence="5 10" id="KW-0424">Laminin EGF-like domain</keyword>
<dbReference type="CDD" id="cd00055">
    <property type="entry name" value="EGF_Lam"/>
    <property type="match status" value="2"/>
</dbReference>
<accession>A0A8M1KJ10</accession>
<evidence type="ECO:0000256" key="10">
    <source>
        <dbReference type="PROSITE-ProRule" id="PRU00460"/>
    </source>
</evidence>
<dbReference type="Proteomes" id="UP000515152">
    <property type="component" value="Chromosome 7"/>
</dbReference>
<dbReference type="GO" id="GO:0007409">
    <property type="term" value="P:axonogenesis"/>
    <property type="evidence" value="ECO:0007669"/>
    <property type="project" value="TreeGrafter"/>
</dbReference>
<dbReference type="PROSITE" id="PS50027">
    <property type="entry name" value="EGF_LAM_2"/>
    <property type="match status" value="1"/>
</dbReference>
<keyword evidence="3 9" id="KW-1015">Disulfide bond</keyword>
<evidence type="ECO:0000259" key="12">
    <source>
        <dbReference type="PROSITE" id="PS50027"/>
    </source>
</evidence>
<dbReference type="AlphaFoldDB" id="A0A8M1KJ10"/>
<dbReference type="FunFam" id="2.10.25.10:FF:001161">
    <property type="entry name" value="Netrin-G2"/>
    <property type="match status" value="1"/>
</dbReference>
<dbReference type="InterPro" id="IPR056863">
    <property type="entry name" value="LMN_ATRN_NET-like_EGF"/>
</dbReference>
<keyword evidence="4" id="KW-0325">Glycoprotein</keyword>
<evidence type="ECO:0000313" key="14">
    <source>
        <dbReference type="RefSeq" id="XP_042564051.1"/>
    </source>
</evidence>
<keyword evidence="9" id="KW-0245">EGF-like domain</keyword>
<reference evidence="14" key="1">
    <citation type="submission" date="2025-08" db="UniProtKB">
        <authorList>
            <consortium name="RefSeq"/>
        </authorList>
    </citation>
    <scope>IDENTIFICATION</scope>
</reference>
<dbReference type="PROSITE" id="PS01248">
    <property type="entry name" value="EGF_LAM_1"/>
    <property type="match status" value="2"/>
</dbReference>
<evidence type="ECO:0000256" key="6">
    <source>
        <dbReference type="ARBA" id="ARBA00065506"/>
    </source>
</evidence>
<dbReference type="KEGG" id="char:116220945"/>
<dbReference type="OrthoDB" id="9981301at2759"/>
<name>A0A8M1KJ10_CLUHA</name>
<dbReference type="InterPro" id="IPR002049">
    <property type="entry name" value="LE_dom"/>
</dbReference>
<feature type="disulfide bond" evidence="10">
    <location>
        <begin position="204"/>
        <end position="213"/>
    </location>
</feature>
<dbReference type="PROSITE" id="PS00022">
    <property type="entry name" value="EGF_1"/>
    <property type="match status" value="1"/>
</dbReference>
<feature type="disulfide bond" evidence="9">
    <location>
        <begin position="252"/>
        <end position="261"/>
    </location>
</feature>
<proteinExistence type="predicted"/>
<dbReference type="PANTHER" id="PTHR10574">
    <property type="entry name" value="NETRIN/LAMININ-RELATED"/>
    <property type="match status" value="1"/>
</dbReference>
<dbReference type="FunFam" id="2.10.25.10:FF:000180">
    <property type="entry name" value="Netrin G2"/>
    <property type="match status" value="1"/>
</dbReference>
<evidence type="ECO:0000256" key="3">
    <source>
        <dbReference type="ARBA" id="ARBA00023157"/>
    </source>
</evidence>
<dbReference type="FunFam" id="2.10.25.10:FF:000439">
    <property type="entry name" value="Netrin G2"/>
    <property type="match status" value="1"/>
</dbReference>
<organism evidence="13 14">
    <name type="scientific">Clupea harengus</name>
    <name type="common">Atlantic herring</name>
    <dbReference type="NCBI Taxonomy" id="7950"/>
    <lineage>
        <taxon>Eukaryota</taxon>
        <taxon>Metazoa</taxon>
        <taxon>Chordata</taxon>
        <taxon>Craniata</taxon>
        <taxon>Vertebrata</taxon>
        <taxon>Euteleostomi</taxon>
        <taxon>Actinopterygii</taxon>
        <taxon>Neopterygii</taxon>
        <taxon>Teleostei</taxon>
        <taxon>Clupei</taxon>
        <taxon>Clupeiformes</taxon>
        <taxon>Clupeoidei</taxon>
        <taxon>Clupeidae</taxon>
        <taxon>Clupea</taxon>
    </lineage>
</organism>
<feature type="domain" description="Laminin EGF-like" evidence="12">
    <location>
        <begin position="184"/>
        <end position="228"/>
    </location>
</feature>
<feature type="domain" description="EGF-like" evidence="11">
    <location>
        <begin position="227"/>
        <end position="262"/>
    </location>
</feature>
<comment type="caution">
    <text evidence="9">Lacks conserved residue(s) required for the propagation of feature annotation.</text>
</comment>
<sequence>MSENVGSDCIALLLLALIEACLWCVFLLSPLRSVCVSLSFAGAVECVAVRLDANCVVLFHRCKCNLHADQCISRDGTLQCDCQHNTTGQDCARCEKGYKAKSWKPGSYLPTPNGSPNTCEAAGSVGNCECYGHSNRCSYIDFINIVTCVSCKHNTRGQNCQHCRLGYYRNASAELDDENVCIECNCNQLGSLHARCNETGFCQCRDGTAGQKCEDCTFGYTWKQGCIPYVCDDELLLCQNGGTCFQNQKCLCPPEFKGVLCEQARCAGQKGCSGATSSSLSLGAALLCLLIQGLLLRLPA</sequence>
<gene>
    <name evidence="14" type="primary">LOC116220945</name>
</gene>
<dbReference type="Pfam" id="PF24973">
    <property type="entry name" value="EGF_LMN_ATRN"/>
    <property type="match status" value="1"/>
</dbReference>
<feature type="disulfide bond" evidence="10">
    <location>
        <begin position="184"/>
        <end position="196"/>
    </location>
</feature>
<dbReference type="InterPro" id="IPR050440">
    <property type="entry name" value="Laminin/Netrin_ECM"/>
</dbReference>
<evidence type="ECO:0000256" key="4">
    <source>
        <dbReference type="ARBA" id="ARBA00023180"/>
    </source>
</evidence>
<evidence type="ECO:0000256" key="8">
    <source>
        <dbReference type="ARBA" id="ARBA00079146"/>
    </source>
</evidence>
<comment type="subunit">
    <text evidence="6">Interacts with LRRC4.</text>
</comment>
<keyword evidence="1" id="KW-0732">Signal</keyword>
<evidence type="ECO:0000256" key="1">
    <source>
        <dbReference type="ARBA" id="ARBA00022729"/>
    </source>
</evidence>
<keyword evidence="2" id="KW-0677">Repeat</keyword>
<evidence type="ECO:0000313" key="13">
    <source>
        <dbReference type="Proteomes" id="UP000515152"/>
    </source>
</evidence>
<dbReference type="PROSITE" id="PS50026">
    <property type="entry name" value="EGF_3"/>
    <property type="match status" value="1"/>
</dbReference>
<dbReference type="Pfam" id="PF00053">
    <property type="entry name" value="EGF_laminin"/>
    <property type="match status" value="2"/>
</dbReference>
<dbReference type="RefSeq" id="XP_042564051.1">
    <property type="nucleotide sequence ID" value="XM_042708117.1"/>
</dbReference>
<evidence type="ECO:0000256" key="7">
    <source>
        <dbReference type="ARBA" id="ARBA00068906"/>
    </source>
</evidence>
<keyword evidence="13" id="KW-1185">Reference proteome</keyword>
<dbReference type="GO" id="GO:0009888">
    <property type="term" value="P:tissue development"/>
    <property type="evidence" value="ECO:0007669"/>
    <property type="project" value="TreeGrafter"/>
</dbReference>